<evidence type="ECO:0000256" key="1">
    <source>
        <dbReference type="SAM" id="Phobius"/>
    </source>
</evidence>
<protein>
    <submittedName>
        <fullName evidence="2">Uncharacterized protein</fullName>
    </submittedName>
</protein>
<keyword evidence="3" id="KW-1185">Reference proteome</keyword>
<dbReference type="Proteomes" id="UP001449582">
    <property type="component" value="Unassembled WGS sequence"/>
</dbReference>
<comment type="caution">
    <text evidence="2">The sequence shown here is derived from an EMBL/GenBank/DDBJ whole genome shotgun (WGS) entry which is preliminary data.</text>
</comment>
<accession>A0ABP9U6K7</accession>
<reference evidence="2" key="1">
    <citation type="submission" date="2024-02" db="EMBL/GenBank/DDBJ databases">
        <title>Draft genome sequence of new strains in genus Ureaplasma.</title>
        <authorList>
            <person name="Nakajima Y."/>
            <person name="Segawa T."/>
        </authorList>
    </citation>
    <scope>NUCLEOTIDE SEQUENCE [LARGE SCALE GENOMIC DNA]</scope>
    <source>
        <strain evidence="2">OM1</strain>
    </source>
</reference>
<dbReference type="RefSeq" id="WP_353290125.1">
    <property type="nucleotide sequence ID" value="NZ_BAABQM010000006.1"/>
</dbReference>
<gene>
    <name evidence="2" type="ORF">UREOM_6770</name>
</gene>
<keyword evidence="1" id="KW-1133">Transmembrane helix</keyword>
<evidence type="ECO:0000313" key="2">
    <source>
        <dbReference type="EMBL" id="GAA5414966.1"/>
    </source>
</evidence>
<keyword evidence="1" id="KW-0812">Transmembrane</keyword>
<sequence>MAQLVKFFQASNNLTRWLNEFFWVFSSDMAWKFGDTEKLLDDWMKEKYKIYTQLMLLSPDAFLDQETFKFAIQELFLNLIHNLSLRASQGTEHWLTKPQVFMPEEINWVYKPKVAIDWVWKKYKSFDWTKFYTGYNLYTDLGQSLLNIIYKYQGKDRTSHAYLVSQRYFKEHQSQFEVPQKNWYFFNFYLMNNLYRGVTKASDLGVSNFNEYIVRIRRSQAGDRQSSLMSKGKGWVGIIFGVIVVLVAIIIGIIAH</sequence>
<proteinExistence type="predicted"/>
<feature type="transmembrane region" description="Helical" evidence="1">
    <location>
        <begin position="234"/>
        <end position="255"/>
    </location>
</feature>
<dbReference type="EMBL" id="BAABQM010000006">
    <property type="protein sequence ID" value="GAA5414966.1"/>
    <property type="molecule type" value="Genomic_DNA"/>
</dbReference>
<name>A0ABP9U6K7_9BACT</name>
<keyword evidence="1" id="KW-0472">Membrane</keyword>
<evidence type="ECO:0000313" key="3">
    <source>
        <dbReference type="Proteomes" id="UP001449582"/>
    </source>
</evidence>
<organism evidence="2 3">
    <name type="scientific">Ureaplasma ceti</name>
    <dbReference type="NCBI Taxonomy" id="3119530"/>
    <lineage>
        <taxon>Bacteria</taxon>
        <taxon>Bacillati</taxon>
        <taxon>Mycoplasmatota</taxon>
        <taxon>Mycoplasmoidales</taxon>
        <taxon>Mycoplasmoidaceae</taxon>
        <taxon>Ureaplasma</taxon>
    </lineage>
</organism>